<accession>A0A087T0R1</accession>
<gene>
    <name evidence="1" type="ORF">X975_09539</name>
</gene>
<name>A0A087T0R1_STEMI</name>
<dbReference type="Proteomes" id="UP000054359">
    <property type="component" value="Unassembled WGS sequence"/>
</dbReference>
<organism evidence="1 2">
    <name type="scientific">Stegodyphus mimosarum</name>
    <name type="common">African social velvet spider</name>
    <dbReference type="NCBI Taxonomy" id="407821"/>
    <lineage>
        <taxon>Eukaryota</taxon>
        <taxon>Metazoa</taxon>
        <taxon>Ecdysozoa</taxon>
        <taxon>Arthropoda</taxon>
        <taxon>Chelicerata</taxon>
        <taxon>Arachnida</taxon>
        <taxon>Araneae</taxon>
        <taxon>Araneomorphae</taxon>
        <taxon>Entelegynae</taxon>
        <taxon>Eresoidea</taxon>
        <taxon>Eresidae</taxon>
        <taxon>Stegodyphus</taxon>
    </lineage>
</organism>
<dbReference type="EMBL" id="KK112857">
    <property type="protein sequence ID" value="KFM58700.1"/>
    <property type="molecule type" value="Genomic_DNA"/>
</dbReference>
<reference evidence="1 2" key="1">
    <citation type="submission" date="2013-11" db="EMBL/GenBank/DDBJ databases">
        <title>Genome sequencing of Stegodyphus mimosarum.</title>
        <authorList>
            <person name="Bechsgaard J."/>
        </authorList>
    </citation>
    <scope>NUCLEOTIDE SEQUENCE [LARGE SCALE GENOMIC DNA]</scope>
</reference>
<sequence>MHRDCDIIQLALLQPNESAVHKKAIKLSRKCQNKIYFMLSDRSCEALCGNKLKSQRSFEEIRFVSTNHDGTVVACLSWDQSIKAFFRYT</sequence>
<protein>
    <submittedName>
        <fullName evidence="1">Uncharacterized protein</fullName>
    </submittedName>
</protein>
<evidence type="ECO:0000313" key="2">
    <source>
        <dbReference type="Proteomes" id="UP000054359"/>
    </source>
</evidence>
<proteinExistence type="predicted"/>
<dbReference type="AlphaFoldDB" id="A0A087T0R1"/>
<evidence type="ECO:0000313" key="1">
    <source>
        <dbReference type="EMBL" id="KFM58700.1"/>
    </source>
</evidence>
<keyword evidence="2" id="KW-1185">Reference proteome</keyword>
<feature type="non-terminal residue" evidence="1">
    <location>
        <position position="89"/>
    </location>
</feature>